<dbReference type="InterPro" id="IPR032732">
    <property type="entry name" value="SPATA6_N"/>
</dbReference>
<protein>
    <submittedName>
        <fullName evidence="5">Spermatogenesis-associated protein 6</fullName>
    </submittedName>
</protein>
<dbReference type="GO" id="GO:0032027">
    <property type="term" value="F:myosin light chain binding"/>
    <property type="evidence" value="ECO:0007669"/>
    <property type="project" value="InterPro"/>
</dbReference>
<reference evidence="5 6" key="1">
    <citation type="journal article" date="2024" name="Proc. Natl. Acad. Sci. U.S.A.">
        <title>The genetic regulatory architecture and epigenomic basis for age-related changes in rattlesnake venom.</title>
        <authorList>
            <person name="Hogan M.P."/>
            <person name="Holding M.L."/>
            <person name="Nystrom G.S."/>
            <person name="Colston T.J."/>
            <person name="Bartlett D.A."/>
            <person name="Mason A.J."/>
            <person name="Ellsworth S.A."/>
            <person name="Rautsaw R.M."/>
            <person name="Lawrence K.C."/>
            <person name="Strickland J.L."/>
            <person name="He B."/>
            <person name="Fraser P."/>
            <person name="Margres M.J."/>
            <person name="Gilbert D.M."/>
            <person name="Gibbs H.L."/>
            <person name="Parkinson C.L."/>
            <person name="Rokyta D.R."/>
        </authorList>
    </citation>
    <scope>NUCLEOTIDE SEQUENCE [LARGE SCALE GENOMIC DNA]</scope>
    <source>
        <strain evidence="5">DRR0105</strain>
    </source>
</reference>
<evidence type="ECO:0000313" key="5">
    <source>
        <dbReference type="EMBL" id="KAK9404271.1"/>
    </source>
</evidence>
<evidence type="ECO:0000313" key="6">
    <source>
        <dbReference type="Proteomes" id="UP001474421"/>
    </source>
</evidence>
<feature type="domain" description="Spermatogenesis-associated protein 6 N-terminal" evidence="4">
    <location>
        <begin position="96"/>
        <end position="234"/>
    </location>
</feature>
<proteinExistence type="inferred from homology"/>
<evidence type="ECO:0000256" key="2">
    <source>
        <dbReference type="ARBA" id="ARBA00022553"/>
    </source>
</evidence>
<dbReference type="InterPro" id="IPR042769">
    <property type="entry name" value="SPATA6_fam"/>
</dbReference>
<keyword evidence="6" id="KW-1185">Reference proteome</keyword>
<keyword evidence="2" id="KW-0597">Phosphoprotein</keyword>
<evidence type="ECO:0000259" key="4">
    <source>
        <dbReference type="Pfam" id="PF14909"/>
    </source>
</evidence>
<dbReference type="PANTHER" id="PTHR16435">
    <property type="entry name" value="SPERMATOGENESIS-ASSOCIATED PROTEIN 6 SPATA6"/>
    <property type="match status" value="1"/>
</dbReference>
<feature type="region of interest" description="Disordered" evidence="3">
    <location>
        <begin position="254"/>
        <end position="301"/>
    </location>
</feature>
<dbReference type="Pfam" id="PF14909">
    <property type="entry name" value="SPATA6"/>
    <property type="match status" value="1"/>
</dbReference>
<dbReference type="EMBL" id="JAOTOJ010000003">
    <property type="protein sequence ID" value="KAK9404271.1"/>
    <property type="molecule type" value="Genomic_DNA"/>
</dbReference>
<feature type="region of interest" description="Disordered" evidence="3">
    <location>
        <begin position="471"/>
        <end position="510"/>
    </location>
</feature>
<accession>A0AAW1BR84</accession>
<feature type="compositionally biased region" description="Basic and acidic residues" evidence="3">
    <location>
        <begin position="471"/>
        <end position="500"/>
    </location>
</feature>
<feature type="compositionally biased region" description="Polar residues" evidence="3">
    <location>
        <begin position="271"/>
        <end position="301"/>
    </location>
</feature>
<name>A0AAW1BR84_CROAD</name>
<dbReference type="GO" id="GO:0007283">
    <property type="term" value="P:spermatogenesis"/>
    <property type="evidence" value="ECO:0007669"/>
    <property type="project" value="InterPro"/>
</dbReference>
<sequence>MMPAPKLPGYNIVWWQFSDDTWPASAFWLSKPAVHTLATPSRSCPQGAPLAFRRYGNRVCPERSGPSQATRPVKGRNRLKDKAACMVPCKGFVCGLELHIRTVTCPGVALKSREDVYVSACIFGQHKKTSCVRAIFPLIFDEKLMFEKVYSDVVDPGDLVELFETDTSVVQLIQTVPPVGEILASYEENTRDFLFPAPKFIHQPRNSVREVLMKKGYDFIGIAPKLKFHTTCVISDSLLSSPKVQKQKQDNLDGLFHSSTEGMRQIKSSKKNTASPERNRPSLATKSYEQPTVASLSRSPSPYTKRRMCELLQIRQRLAHLDLGPFDFRKETDRPPFVIRRVEELTPSPQVHTWCRPKEGAAYDPSLLGSYRPKNTKIIGSHHEKHFDCFPDTYDEHLITKMSSRQVYSDRLLIHSAPASLQNFFSTPVINRSSLRERFYTGWNTPVNGDEIHKRVKSILRTHSARQRLTFDETSLSKEESAKTRDSTGTRDFRKRDVSHTDSLNSNFQNSSFSQPNVMVHLDNGEYWTNQVAEYKNKPHRAIFEDSLEKIYRNMYRNASSSLSKNKSN</sequence>
<dbReference type="GO" id="GO:0044458">
    <property type="term" value="P:motile cilium assembly"/>
    <property type="evidence" value="ECO:0007669"/>
    <property type="project" value="TreeGrafter"/>
</dbReference>
<comment type="caution">
    <text evidence="5">The sequence shown here is derived from an EMBL/GenBank/DDBJ whole genome shotgun (WGS) entry which is preliminary data.</text>
</comment>
<organism evidence="5 6">
    <name type="scientific">Crotalus adamanteus</name>
    <name type="common">Eastern diamondback rattlesnake</name>
    <dbReference type="NCBI Taxonomy" id="8729"/>
    <lineage>
        <taxon>Eukaryota</taxon>
        <taxon>Metazoa</taxon>
        <taxon>Chordata</taxon>
        <taxon>Craniata</taxon>
        <taxon>Vertebrata</taxon>
        <taxon>Euteleostomi</taxon>
        <taxon>Lepidosauria</taxon>
        <taxon>Squamata</taxon>
        <taxon>Bifurcata</taxon>
        <taxon>Unidentata</taxon>
        <taxon>Episquamata</taxon>
        <taxon>Toxicofera</taxon>
        <taxon>Serpentes</taxon>
        <taxon>Colubroidea</taxon>
        <taxon>Viperidae</taxon>
        <taxon>Crotalinae</taxon>
        <taxon>Crotalus</taxon>
    </lineage>
</organism>
<dbReference type="GO" id="GO:0120212">
    <property type="term" value="C:sperm head-tail coupling apparatus"/>
    <property type="evidence" value="ECO:0007669"/>
    <property type="project" value="InterPro"/>
</dbReference>
<evidence type="ECO:0000256" key="1">
    <source>
        <dbReference type="ARBA" id="ARBA00006215"/>
    </source>
</evidence>
<comment type="similarity">
    <text evidence="1">Belongs to the SPATA6 family.</text>
</comment>
<evidence type="ECO:0000256" key="3">
    <source>
        <dbReference type="SAM" id="MobiDB-lite"/>
    </source>
</evidence>
<dbReference type="Proteomes" id="UP001474421">
    <property type="component" value="Unassembled WGS sequence"/>
</dbReference>
<dbReference type="AlphaFoldDB" id="A0AAW1BR84"/>
<dbReference type="PANTHER" id="PTHR16435:SF3">
    <property type="entry name" value="SPERMATOGENESIS-ASSOCIATED PROTEIN 6"/>
    <property type="match status" value="1"/>
</dbReference>
<gene>
    <name evidence="5" type="ORF">NXF25_009098</name>
</gene>